<name>A0ABR8PQX0_9CLOT</name>
<evidence type="ECO:0000313" key="2">
    <source>
        <dbReference type="EMBL" id="MBD7910479.1"/>
    </source>
</evidence>
<accession>A0ABR8PQX0</accession>
<evidence type="ECO:0000256" key="1">
    <source>
        <dbReference type="SAM" id="Phobius"/>
    </source>
</evidence>
<protein>
    <submittedName>
        <fullName evidence="2">Uncharacterized protein</fullName>
    </submittedName>
</protein>
<proteinExistence type="predicted"/>
<keyword evidence="1" id="KW-0812">Transmembrane</keyword>
<sequence>MKTIFIVVIFFMVLFNFFCFVQSRKYLKNVTGNDEESNKNYEKALRFIKISVVISVFICLVGATAVIFIQIL</sequence>
<dbReference type="Proteomes" id="UP000627781">
    <property type="component" value="Unassembled WGS sequence"/>
</dbReference>
<organism evidence="2 3">
    <name type="scientific">Clostridium cibarium</name>
    <dbReference type="NCBI Taxonomy" id="2762247"/>
    <lineage>
        <taxon>Bacteria</taxon>
        <taxon>Bacillati</taxon>
        <taxon>Bacillota</taxon>
        <taxon>Clostridia</taxon>
        <taxon>Eubacteriales</taxon>
        <taxon>Clostridiaceae</taxon>
        <taxon>Clostridium</taxon>
    </lineage>
</organism>
<feature type="transmembrane region" description="Helical" evidence="1">
    <location>
        <begin position="47"/>
        <end position="69"/>
    </location>
</feature>
<keyword evidence="3" id="KW-1185">Reference proteome</keyword>
<comment type="caution">
    <text evidence="2">The sequence shown here is derived from an EMBL/GenBank/DDBJ whole genome shotgun (WGS) entry which is preliminary data.</text>
</comment>
<keyword evidence="1" id="KW-1133">Transmembrane helix</keyword>
<dbReference type="EMBL" id="JACSRA010000004">
    <property type="protein sequence ID" value="MBD7910479.1"/>
    <property type="molecule type" value="Genomic_DNA"/>
</dbReference>
<dbReference type="RefSeq" id="WP_143314930.1">
    <property type="nucleotide sequence ID" value="NZ_JACSRA010000004.1"/>
</dbReference>
<gene>
    <name evidence="2" type="ORF">H9661_03810</name>
</gene>
<evidence type="ECO:0000313" key="3">
    <source>
        <dbReference type="Proteomes" id="UP000627781"/>
    </source>
</evidence>
<reference evidence="2 3" key="1">
    <citation type="submission" date="2020-08" db="EMBL/GenBank/DDBJ databases">
        <title>A Genomic Blueprint of the Chicken Gut Microbiome.</title>
        <authorList>
            <person name="Gilroy R."/>
            <person name="Ravi A."/>
            <person name="Getino M."/>
            <person name="Pursley I."/>
            <person name="Horton D.L."/>
            <person name="Alikhan N.-F."/>
            <person name="Baker D."/>
            <person name="Gharbi K."/>
            <person name="Hall N."/>
            <person name="Watson M."/>
            <person name="Adriaenssens E.M."/>
            <person name="Foster-Nyarko E."/>
            <person name="Jarju S."/>
            <person name="Secka A."/>
            <person name="Antonio M."/>
            <person name="Oren A."/>
            <person name="Chaudhuri R."/>
            <person name="La Ragione R.M."/>
            <person name="Hildebrand F."/>
            <person name="Pallen M.J."/>
        </authorList>
    </citation>
    <scope>NUCLEOTIDE SEQUENCE [LARGE SCALE GENOMIC DNA]</scope>
    <source>
        <strain evidence="2 3">Sa3CVN1</strain>
    </source>
</reference>
<keyword evidence="1" id="KW-0472">Membrane</keyword>